<evidence type="ECO:0000256" key="5">
    <source>
        <dbReference type="ARBA" id="ARBA00023136"/>
    </source>
</evidence>
<feature type="transmembrane region" description="Helical" evidence="7">
    <location>
        <begin position="525"/>
        <end position="545"/>
    </location>
</feature>
<evidence type="ECO:0000256" key="7">
    <source>
        <dbReference type="SAM" id="Phobius"/>
    </source>
</evidence>
<evidence type="ECO:0000313" key="9">
    <source>
        <dbReference type="Proteomes" id="UP000234211"/>
    </source>
</evidence>
<feature type="transmembrane region" description="Helical" evidence="7">
    <location>
        <begin position="331"/>
        <end position="355"/>
    </location>
</feature>
<keyword evidence="3 7" id="KW-0812">Transmembrane</keyword>
<keyword evidence="9" id="KW-1185">Reference proteome</keyword>
<evidence type="ECO:0000256" key="2">
    <source>
        <dbReference type="ARBA" id="ARBA00006434"/>
    </source>
</evidence>
<dbReference type="OrthoDB" id="9761931at2"/>
<feature type="transmembrane region" description="Helical" evidence="7">
    <location>
        <begin position="45"/>
        <end position="66"/>
    </location>
</feature>
<feature type="transmembrane region" description="Helical" evidence="7">
    <location>
        <begin position="161"/>
        <end position="180"/>
    </location>
</feature>
<comment type="similarity">
    <text evidence="2 6">Belongs to the sodium:solute symporter (SSF) (TC 2.A.21) family.</text>
</comment>
<evidence type="ECO:0000256" key="4">
    <source>
        <dbReference type="ARBA" id="ARBA00022989"/>
    </source>
</evidence>
<keyword evidence="4 7" id="KW-1133">Transmembrane helix</keyword>
<keyword evidence="5 7" id="KW-0472">Membrane</keyword>
<dbReference type="RefSeq" id="WP_101916591.1">
    <property type="nucleotide sequence ID" value="NZ_OENF01000010.1"/>
</dbReference>
<feature type="transmembrane region" description="Helical" evidence="7">
    <location>
        <begin position="7"/>
        <end position="25"/>
    </location>
</feature>
<feature type="transmembrane region" description="Helical" evidence="7">
    <location>
        <begin position="443"/>
        <end position="461"/>
    </location>
</feature>
<evidence type="ECO:0000256" key="3">
    <source>
        <dbReference type="ARBA" id="ARBA00022692"/>
    </source>
</evidence>
<dbReference type="GO" id="GO:0005412">
    <property type="term" value="F:D-glucose:sodium symporter activity"/>
    <property type="evidence" value="ECO:0007669"/>
    <property type="project" value="TreeGrafter"/>
</dbReference>
<evidence type="ECO:0000313" key="8">
    <source>
        <dbReference type="EMBL" id="SOS74076.1"/>
    </source>
</evidence>
<feature type="transmembrane region" description="Helical" evidence="7">
    <location>
        <begin position="127"/>
        <end position="149"/>
    </location>
</feature>
<feature type="transmembrane region" description="Helical" evidence="7">
    <location>
        <begin position="186"/>
        <end position="204"/>
    </location>
</feature>
<dbReference type="EMBL" id="OENF01000010">
    <property type="protein sequence ID" value="SOS74076.1"/>
    <property type="molecule type" value="Genomic_DNA"/>
</dbReference>
<feature type="transmembrane region" description="Helical" evidence="7">
    <location>
        <begin position="473"/>
        <end position="496"/>
    </location>
</feature>
<gene>
    <name evidence="8" type="ORF">TNO020_180105</name>
</gene>
<organism evidence="8 9">
    <name type="scientific">Tenacibaculum piscium</name>
    <dbReference type="NCBI Taxonomy" id="1458515"/>
    <lineage>
        <taxon>Bacteria</taxon>
        <taxon>Pseudomonadati</taxon>
        <taxon>Bacteroidota</taxon>
        <taxon>Flavobacteriia</taxon>
        <taxon>Flavobacteriales</taxon>
        <taxon>Flavobacteriaceae</taxon>
        <taxon>Tenacibaculum</taxon>
    </lineage>
</organism>
<dbReference type="InterPro" id="IPR001734">
    <property type="entry name" value="Na/solute_symporter"/>
</dbReference>
<reference evidence="9" key="1">
    <citation type="submission" date="2017-11" db="EMBL/GenBank/DDBJ databases">
        <authorList>
            <person name="Duchaud E."/>
        </authorList>
    </citation>
    <scope>NUCLEOTIDE SEQUENCE [LARGE SCALE GENOMIC DNA]</scope>
    <source>
        <strain evidence="9">Tenacibaculum sp. TNO020</strain>
    </source>
</reference>
<dbReference type="AlphaFoldDB" id="A0A2H1YF02"/>
<evidence type="ECO:0000256" key="1">
    <source>
        <dbReference type="ARBA" id="ARBA00004141"/>
    </source>
</evidence>
<feature type="transmembrane region" description="Helical" evidence="7">
    <location>
        <begin position="390"/>
        <end position="410"/>
    </location>
</feature>
<sequence length="576" mass="64111">MTLTTLDYTIIIGFFIISLLIGIWASKSAGKSSTDFFLSGRNMPWWLLGVSMVATTFAADTPGLVTELVRKNGVSGNWVWWAMLLTGMLTVFFYAKLWRKSGITTDLEFYELRYSGKIAGFLRGFRAIYLGVIFNIITMAGVCLAGAKIANILLGISQTEMLLYSSIIVVVYSSLGGLKGVLLTDFVQFILAMIGSVWATVYIVNMPEINGLSNLLSHPNVSGKLNMLPDFSNTESLITLFIIPFAVQWWSTWYPAAEPGGGGYIAQRMLAAKDEKNATWATLFFNFAHYALRPWPWIIVGLASLIIFPSLESMNQAFPNLSEEMQGHDVGYAAMMTYLPAGLLGIVLTSLIAAFMSTISTQLNWGSSYVVNDFYSRFINKNASEKQKVVVGRISTVVLMMCAALFSFYLQSAKDVFDLLLQIGAGTGLLFILRWFWSRINPYSEIAAMVISFVIAGFFFINRKLENPFFEIAGYWELIIGVVITTFGWILTTLLTKPTDAKTIKKFEDLIFEGEDKFKNIGVKIVGFITGTIGVYSFLFATGNWIYGKTILASVLTIITLLCVFILLKIWKRISS</sequence>
<proteinExistence type="inferred from homology"/>
<name>A0A2H1YF02_9FLAO</name>
<feature type="transmembrane region" description="Helical" evidence="7">
    <location>
        <begin position="551"/>
        <end position="571"/>
    </location>
</feature>
<feature type="transmembrane region" description="Helical" evidence="7">
    <location>
        <begin position="294"/>
        <end position="311"/>
    </location>
</feature>
<evidence type="ECO:0000256" key="6">
    <source>
        <dbReference type="RuleBase" id="RU362091"/>
    </source>
</evidence>
<dbReference type="PANTHER" id="PTHR11819">
    <property type="entry name" value="SOLUTE CARRIER FAMILY 5"/>
    <property type="match status" value="1"/>
</dbReference>
<accession>A0A2H1YF02</accession>
<dbReference type="Pfam" id="PF00474">
    <property type="entry name" value="SSF"/>
    <property type="match status" value="1"/>
</dbReference>
<dbReference type="Gene3D" id="1.20.1730.10">
    <property type="entry name" value="Sodium/glucose cotransporter"/>
    <property type="match status" value="1"/>
</dbReference>
<protein>
    <submittedName>
        <fullName evidence="8">Na+:solute symporter</fullName>
    </submittedName>
</protein>
<comment type="subcellular location">
    <subcellularLocation>
        <location evidence="1">Membrane</location>
        <topology evidence="1">Multi-pass membrane protein</topology>
    </subcellularLocation>
</comment>
<dbReference type="GO" id="GO:0005886">
    <property type="term" value="C:plasma membrane"/>
    <property type="evidence" value="ECO:0007669"/>
    <property type="project" value="TreeGrafter"/>
</dbReference>
<dbReference type="Proteomes" id="UP000234211">
    <property type="component" value="Unassembled WGS sequence"/>
</dbReference>
<feature type="transmembrane region" description="Helical" evidence="7">
    <location>
        <begin position="416"/>
        <end position="436"/>
    </location>
</feature>
<dbReference type="PROSITE" id="PS50283">
    <property type="entry name" value="NA_SOLUT_SYMP_3"/>
    <property type="match status" value="1"/>
</dbReference>
<dbReference type="CDD" id="cd11477">
    <property type="entry name" value="SLC5sbd_u1"/>
    <property type="match status" value="1"/>
</dbReference>
<dbReference type="InterPro" id="IPR038377">
    <property type="entry name" value="Na/Glc_symporter_sf"/>
</dbReference>
<dbReference type="PANTHER" id="PTHR11819:SF77">
    <property type="entry name" value="SODIUM_GLUCOSE COTRANSPORT PROTEIN"/>
    <property type="match status" value="1"/>
</dbReference>
<feature type="transmembrane region" description="Helical" evidence="7">
    <location>
        <begin position="78"/>
        <end position="95"/>
    </location>
</feature>